<dbReference type="InterPro" id="IPR038591">
    <property type="entry name" value="NolW-like_sf"/>
</dbReference>
<feature type="domain" description="Type II/III secretion system secretin-like" evidence="8">
    <location>
        <begin position="333"/>
        <end position="490"/>
    </location>
</feature>
<proteinExistence type="inferred from homology"/>
<evidence type="ECO:0000256" key="2">
    <source>
        <dbReference type="ARBA" id="ARBA00022692"/>
    </source>
</evidence>
<keyword evidence="2" id="KW-0812">Transmembrane</keyword>
<evidence type="ECO:0000259" key="10">
    <source>
        <dbReference type="Pfam" id="PF21305"/>
    </source>
</evidence>
<gene>
    <name evidence="11" type="ORF">COS11_04250</name>
</gene>
<dbReference type="Pfam" id="PF21305">
    <property type="entry name" value="type_II_gspD_N0"/>
    <property type="match status" value="1"/>
</dbReference>
<evidence type="ECO:0000256" key="5">
    <source>
        <dbReference type="RuleBase" id="RU004003"/>
    </source>
</evidence>
<name>A0A2M7E8M9_9BACT</name>
<evidence type="ECO:0000313" key="11">
    <source>
        <dbReference type="EMBL" id="PIV64041.1"/>
    </source>
</evidence>
<organism evidence="11 12">
    <name type="scientific">bacterium (Candidatus Ratteibacteria) CG01_land_8_20_14_3_00_40_19</name>
    <dbReference type="NCBI Taxonomy" id="2014290"/>
    <lineage>
        <taxon>Bacteria</taxon>
        <taxon>Candidatus Ratteibacteria</taxon>
    </lineage>
</organism>
<protein>
    <recommendedName>
        <fullName evidence="13">NolW-like domain-containing protein</fullName>
    </recommendedName>
</protein>
<evidence type="ECO:0000256" key="7">
    <source>
        <dbReference type="SAM" id="SignalP"/>
    </source>
</evidence>
<feature type="domain" description="NolW-like" evidence="9">
    <location>
        <begin position="130"/>
        <end position="189"/>
    </location>
</feature>
<dbReference type="GO" id="GO:0009279">
    <property type="term" value="C:cell outer membrane"/>
    <property type="evidence" value="ECO:0007669"/>
    <property type="project" value="UniProtKB-SubCell"/>
</dbReference>
<evidence type="ECO:0008006" key="13">
    <source>
        <dbReference type="Google" id="ProtNLM"/>
    </source>
</evidence>
<evidence type="ECO:0000256" key="3">
    <source>
        <dbReference type="ARBA" id="ARBA00022729"/>
    </source>
</evidence>
<reference evidence="12" key="1">
    <citation type="submission" date="2017-09" db="EMBL/GenBank/DDBJ databases">
        <title>Depth-based differentiation of microbial function through sediment-hosted aquifers and enrichment of novel symbionts in the deep terrestrial subsurface.</title>
        <authorList>
            <person name="Probst A.J."/>
            <person name="Ladd B."/>
            <person name="Jarett J.K."/>
            <person name="Geller-Mcgrath D.E."/>
            <person name="Sieber C.M.K."/>
            <person name="Emerson J.B."/>
            <person name="Anantharaman K."/>
            <person name="Thomas B.C."/>
            <person name="Malmstrom R."/>
            <person name="Stieglmeier M."/>
            <person name="Klingl A."/>
            <person name="Woyke T."/>
            <person name="Ryan C.M."/>
            <person name="Banfield J.F."/>
        </authorList>
    </citation>
    <scope>NUCLEOTIDE SEQUENCE [LARGE SCALE GENOMIC DNA]</scope>
</reference>
<dbReference type="InterPro" id="IPR004846">
    <property type="entry name" value="T2SS/T3SS_dom"/>
</dbReference>
<dbReference type="AlphaFoldDB" id="A0A2M7E8M9"/>
<feature type="signal peptide" evidence="7">
    <location>
        <begin position="1"/>
        <end position="24"/>
    </location>
</feature>
<dbReference type="InterPro" id="IPR049371">
    <property type="entry name" value="GspD-like_N0"/>
</dbReference>
<comment type="caution">
    <text evidence="11">The sequence shown here is derived from an EMBL/GenBank/DDBJ whole genome shotgun (WGS) entry which is preliminary data.</text>
</comment>
<dbReference type="PANTHER" id="PTHR30332">
    <property type="entry name" value="PROBABLE GENERAL SECRETION PATHWAY PROTEIN D"/>
    <property type="match status" value="1"/>
</dbReference>
<keyword evidence="3 7" id="KW-0732">Signal</keyword>
<dbReference type="Gene3D" id="3.30.1370.120">
    <property type="match status" value="2"/>
</dbReference>
<evidence type="ECO:0000259" key="9">
    <source>
        <dbReference type="Pfam" id="PF03958"/>
    </source>
</evidence>
<evidence type="ECO:0000256" key="6">
    <source>
        <dbReference type="RuleBase" id="RU004004"/>
    </source>
</evidence>
<dbReference type="GO" id="GO:0015627">
    <property type="term" value="C:type II protein secretion system complex"/>
    <property type="evidence" value="ECO:0007669"/>
    <property type="project" value="TreeGrafter"/>
</dbReference>
<keyword evidence="4" id="KW-0472">Membrane</keyword>
<evidence type="ECO:0000256" key="1">
    <source>
        <dbReference type="ARBA" id="ARBA00004370"/>
    </source>
</evidence>
<sequence>MLKRFLKLVFVFSFVLSFSFNLFAEESFTINFDNVDIKIFLKFMSKQLNRNFVPDDNVKGRISIICPQEIPVSEAERVFLTVLNVYGYTAIPRGNMTAIIPVSAVKEKDLPVIVGKESVNLEELGERYVVQLIPLTYCNAKDLITLLSPFVGKTGNLSADERTNTLIITEQAAKISQLVRMITSLDKESPPGQEDLHVYKLQNADSEEIAKVLTAIASQRAIQQRIITSRTKLAETIVPSAIVADKSSNSLIITGSAGEYSALQKIIEKLDVIQNQVLIEALVAEVSEDVTRELGIEWESDLLREQLFGLALGSVKGKELSLSIGDIIHFYGKDSNFKILSTPQILVVDNQEASITIGETIPYLKESRITEADTIVKSYDYKDVGILLKILPRISEDKYVKLKIRQEVTKLVPGLSTEAPTTAKRAAESTVIVHDKHTVVMGGLLRNDKTVTIHKIPFLGDIPLFGYLFRRKSYVTQKTNLVIFITPHIITNPKKSDELRREKEKKLENKTTN</sequence>
<dbReference type="Pfam" id="PF03958">
    <property type="entry name" value="Secretin_N"/>
    <property type="match status" value="2"/>
</dbReference>
<evidence type="ECO:0000256" key="4">
    <source>
        <dbReference type="ARBA" id="ARBA00023136"/>
    </source>
</evidence>
<accession>A0A2M7E8M9</accession>
<keyword evidence="6" id="KW-0813">Transport</keyword>
<dbReference type="Pfam" id="PF00263">
    <property type="entry name" value="Secretin"/>
    <property type="match status" value="1"/>
</dbReference>
<comment type="subcellular location">
    <subcellularLocation>
        <location evidence="6">Cell outer membrane</location>
    </subcellularLocation>
    <subcellularLocation>
        <location evidence="1">Membrane</location>
    </subcellularLocation>
</comment>
<feature type="chain" id="PRO_5014967236" description="NolW-like domain-containing protein" evidence="7">
    <location>
        <begin position="25"/>
        <end position="513"/>
    </location>
</feature>
<comment type="similarity">
    <text evidence="5">Belongs to the bacterial secretin family.</text>
</comment>
<dbReference type="Gene3D" id="3.55.50.30">
    <property type="match status" value="1"/>
</dbReference>
<dbReference type="InterPro" id="IPR050810">
    <property type="entry name" value="Bact_Secretion_Sys_Channel"/>
</dbReference>
<dbReference type="Proteomes" id="UP000228886">
    <property type="component" value="Unassembled WGS sequence"/>
</dbReference>
<dbReference type="PRINTS" id="PR00811">
    <property type="entry name" value="BCTERIALGSPD"/>
</dbReference>
<dbReference type="PANTHER" id="PTHR30332:SF24">
    <property type="entry name" value="SECRETIN GSPD-RELATED"/>
    <property type="match status" value="1"/>
</dbReference>
<dbReference type="InterPro" id="IPR001775">
    <property type="entry name" value="GspD/PilQ"/>
</dbReference>
<evidence type="ECO:0000259" key="8">
    <source>
        <dbReference type="Pfam" id="PF00263"/>
    </source>
</evidence>
<dbReference type="InterPro" id="IPR005644">
    <property type="entry name" value="NolW-like"/>
</dbReference>
<dbReference type="GO" id="GO:0009306">
    <property type="term" value="P:protein secretion"/>
    <property type="evidence" value="ECO:0007669"/>
    <property type="project" value="InterPro"/>
</dbReference>
<evidence type="ECO:0000313" key="12">
    <source>
        <dbReference type="Proteomes" id="UP000228886"/>
    </source>
</evidence>
<dbReference type="EMBL" id="PETL01000207">
    <property type="protein sequence ID" value="PIV64041.1"/>
    <property type="molecule type" value="Genomic_DNA"/>
</dbReference>
<feature type="domain" description="GspD-like N0" evidence="10">
    <location>
        <begin position="30"/>
        <end position="96"/>
    </location>
</feature>
<feature type="domain" description="NolW-like" evidence="9">
    <location>
        <begin position="197"/>
        <end position="274"/>
    </location>
</feature>